<keyword evidence="2" id="KW-1185">Reference proteome</keyword>
<sequence>MAEPILLTASELRMITTLRDMPESPLRTRVERLLEDLLAFARNPRCHELQADGVPCENPAADCDQCKVVLDMLEAMGKRLPRE</sequence>
<reference evidence="2" key="1">
    <citation type="journal article" date="2023" name="Int. J. Syst. Evol. Microbiol.">
        <title>Mesoterricola silvestris gen. nov., sp. nov., Mesoterricola sediminis sp. nov., Geothrix oryzae sp. nov., Geothrix edaphica sp. nov., Geothrix rubra sp. nov., and Geothrix limicola sp. nov., six novel members of Acidobacteriota isolated from soils.</title>
        <authorList>
            <person name="Itoh H."/>
            <person name="Sugisawa Y."/>
            <person name="Mise K."/>
            <person name="Xu Z."/>
            <person name="Kuniyasu M."/>
            <person name="Ushijima N."/>
            <person name="Kawano K."/>
            <person name="Kobayashi E."/>
            <person name="Shiratori Y."/>
            <person name="Masuda Y."/>
            <person name="Senoo K."/>
        </authorList>
    </citation>
    <scope>NUCLEOTIDE SEQUENCE [LARGE SCALE GENOMIC DNA]</scope>
    <source>
        <strain evidence="2">W79</strain>
    </source>
</reference>
<evidence type="ECO:0000313" key="2">
    <source>
        <dbReference type="Proteomes" id="UP001238179"/>
    </source>
</evidence>
<dbReference type="Proteomes" id="UP001238179">
    <property type="component" value="Chromosome"/>
</dbReference>
<gene>
    <name evidence="1" type="ORF">METEAL_31520</name>
</gene>
<dbReference type="AlphaFoldDB" id="A0AA48H0V8"/>
<name>A0AA48H0V8_9BACT</name>
<proteinExistence type="predicted"/>
<evidence type="ECO:0000313" key="1">
    <source>
        <dbReference type="EMBL" id="BDU73978.1"/>
    </source>
</evidence>
<dbReference type="RefSeq" id="WP_316412651.1">
    <property type="nucleotide sequence ID" value="NZ_AP027080.1"/>
</dbReference>
<dbReference type="KEGG" id="msil:METEAL_31520"/>
<accession>A0AA48H0V8</accession>
<organism evidence="1 2">
    <name type="scientific">Mesoterricola silvestris</name>
    <dbReference type="NCBI Taxonomy" id="2927979"/>
    <lineage>
        <taxon>Bacteria</taxon>
        <taxon>Pseudomonadati</taxon>
        <taxon>Acidobacteriota</taxon>
        <taxon>Holophagae</taxon>
        <taxon>Holophagales</taxon>
        <taxon>Holophagaceae</taxon>
        <taxon>Mesoterricola</taxon>
    </lineage>
</organism>
<protein>
    <submittedName>
        <fullName evidence="1">Uncharacterized protein</fullName>
    </submittedName>
</protein>
<dbReference type="EMBL" id="AP027080">
    <property type="protein sequence ID" value="BDU73978.1"/>
    <property type="molecule type" value="Genomic_DNA"/>
</dbReference>